<keyword evidence="2" id="KW-1185">Reference proteome</keyword>
<name>A0A327R400_9BACT</name>
<organism evidence="1 2">
    <name type="scientific">Chitinophaga skermanii</name>
    <dbReference type="NCBI Taxonomy" id="331697"/>
    <lineage>
        <taxon>Bacteria</taxon>
        <taxon>Pseudomonadati</taxon>
        <taxon>Bacteroidota</taxon>
        <taxon>Chitinophagia</taxon>
        <taxon>Chitinophagales</taxon>
        <taxon>Chitinophagaceae</taxon>
        <taxon>Chitinophaga</taxon>
    </lineage>
</organism>
<comment type="caution">
    <text evidence="1">The sequence shown here is derived from an EMBL/GenBank/DDBJ whole genome shotgun (WGS) entry which is preliminary data.</text>
</comment>
<reference evidence="1 2" key="1">
    <citation type="submission" date="2018-06" db="EMBL/GenBank/DDBJ databases">
        <title>Genomic Encyclopedia of Archaeal and Bacterial Type Strains, Phase II (KMG-II): from individual species to whole genera.</title>
        <authorList>
            <person name="Goeker M."/>
        </authorList>
    </citation>
    <scope>NUCLEOTIDE SEQUENCE [LARGE SCALE GENOMIC DNA]</scope>
    <source>
        <strain evidence="1 2">DSM 23857</strain>
    </source>
</reference>
<sequence>MKKKKIALGKKLQLGKTVVADLTLQEQLQVAGGATIGCATRLITCQTIPYTEQACKLCWEP</sequence>
<dbReference type="RefSeq" id="WP_111596741.1">
    <property type="nucleotide sequence ID" value="NZ_QLLL01000002.1"/>
</dbReference>
<dbReference type="EMBL" id="QLLL01000002">
    <property type="protein sequence ID" value="RAJ08607.1"/>
    <property type="molecule type" value="Genomic_DNA"/>
</dbReference>
<protein>
    <recommendedName>
        <fullName evidence="3">Natural product</fullName>
    </recommendedName>
</protein>
<evidence type="ECO:0000313" key="1">
    <source>
        <dbReference type="EMBL" id="RAJ08607.1"/>
    </source>
</evidence>
<dbReference type="Proteomes" id="UP000249547">
    <property type="component" value="Unassembled WGS sequence"/>
</dbReference>
<evidence type="ECO:0008006" key="3">
    <source>
        <dbReference type="Google" id="ProtNLM"/>
    </source>
</evidence>
<dbReference type="NCBIfam" id="NF038153">
    <property type="entry name" value="lant_leader_L1a"/>
    <property type="match status" value="1"/>
</dbReference>
<accession>A0A327R400</accession>
<dbReference type="AlphaFoldDB" id="A0A327R400"/>
<evidence type="ECO:0000313" key="2">
    <source>
        <dbReference type="Proteomes" id="UP000249547"/>
    </source>
</evidence>
<proteinExistence type="predicted"/>
<gene>
    <name evidence="1" type="ORF">LX64_01260</name>
</gene>
<dbReference type="InterPro" id="IPR058238">
    <property type="entry name" value="Lant_leader_dom"/>
</dbReference>